<reference evidence="2" key="1">
    <citation type="submission" date="2021-12" db="EMBL/GenBank/DDBJ databases">
        <title>Convergent genome expansion in fungi linked to evolution of root-endophyte symbiosis.</title>
        <authorList>
            <consortium name="DOE Joint Genome Institute"/>
            <person name="Ke Y.-H."/>
            <person name="Bonito G."/>
            <person name="Liao H.-L."/>
            <person name="Looney B."/>
            <person name="Rojas-Flechas A."/>
            <person name="Nash J."/>
            <person name="Hameed K."/>
            <person name="Schadt C."/>
            <person name="Martin F."/>
            <person name="Crous P.W."/>
            <person name="Miettinen O."/>
            <person name="Magnuson J.K."/>
            <person name="Labbe J."/>
            <person name="Jacobson D."/>
            <person name="Doktycz M.J."/>
            <person name="Veneault-Fourrey C."/>
            <person name="Kuo A."/>
            <person name="Mondo S."/>
            <person name="Calhoun S."/>
            <person name="Riley R."/>
            <person name="Ohm R."/>
            <person name="LaButti K."/>
            <person name="Andreopoulos B."/>
            <person name="Pangilinan J."/>
            <person name="Nolan M."/>
            <person name="Tritt A."/>
            <person name="Clum A."/>
            <person name="Lipzen A."/>
            <person name="Daum C."/>
            <person name="Barry K."/>
            <person name="Grigoriev I.V."/>
            <person name="Vilgalys R."/>
        </authorList>
    </citation>
    <scope>NUCLEOTIDE SEQUENCE</scope>
    <source>
        <strain evidence="2">PMI_201</strain>
    </source>
</reference>
<organism evidence="2 3">
    <name type="scientific">Talaromyces proteolyticus</name>
    <dbReference type="NCBI Taxonomy" id="1131652"/>
    <lineage>
        <taxon>Eukaryota</taxon>
        <taxon>Fungi</taxon>
        <taxon>Dikarya</taxon>
        <taxon>Ascomycota</taxon>
        <taxon>Pezizomycotina</taxon>
        <taxon>Eurotiomycetes</taxon>
        <taxon>Eurotiomycetidae</taxon>
        <taxon>Eurotiales</taxon>
        <taxon>Trichocomaceae</taxon>
        <taxon>Talaromyces</taxon>
        <taxon>Talaromyces sect. Bacilispori</taxon>
    </lineage>
</organism>
<evidence type="ECO:0000313" key="3">
    <source>
        <dbReference type="Proteomes" id="UP001201262"/>
    </source>
</evidence>
<dbReference type="AlphaFoldDB" id="A0AAD4L326"/>
<sequence>MSTLKPVPPTIPIFSTGDVTKTLGNLHLQSFAQPQLTHSKYISAYIEKIPVAKILEFWSQATEKPTVYVQVSSLNKSDNLWEEYGEAKVGVKLSRYDRKPFASAAGNQDQRSKTAERHRNNRPKPSDPIDAPVV</sequence>
<comment type="caution">
    <text evidence="2">The sequence shown here is derived from an EMBL/GenBank/DDBJ whole genome shotgun (WGS) entry which is preliminary data.</text>
</comment>
<evidence type="ECO:0000256" key="1">
    <source>
        <dbReference type="SAM" id="MobiDB-lite"/>
    </source>
</evidence>
<name>A0AAD4L326_9EURO</name>
<feature type="region of interest" description="Disordered" evidence="1">
    <location>
        <begin position="100"/>
        <end position="134"/>
    </location>
</feature>
<dbReference type="Proteomes" id="UP001201262">
    <property type="component" value="Unassembled WGS sequence"/>
</dbReference>
<evidence type="ECO:0000313" key="2">
    <source>
        <dbReference type="EMBL" id="KAH8702314.1"/>
    </source>
</evidence>
<accession>A0AAD4L326</accession>
<gene>
    <name evidence="2" type="ORF">BGW36DRAFT_356440</name>
</gene>
<dbReference type="RefSeq" id="XP_046075690.1">
    <property type="nucleotide sequence ID" value="XM_046213769.1"/>
</dbReference>
<keyword evidence="3" id="KW-1185">Reference proteome</keyword>
<dbReference type="EMBL" id="JAJTJA010000003">
    <property type="protein sequence ID" value="KAH8702314.1"/>
    <property type="molecule type" value="Genomic_DNA"/>
</dbReference>
<proteinExistence type="predicted"/>
<dbReference type="GeneID" id="70244056"/>
<protein>
    <submittedName>
        <fullName evidence="2">Uncharacterized protein</fullName>
    </submittedName>
</protein>